<gene>
    <name evidence="1" type="ORF">CIT292_07677</name>
</gene>
<name>D4BB30_9ENTR</name>
<proteinExistence type="predicted"/>
<protein>
    <submittedName>
        <fullName evidence="1">Uncharacterized protein</fullName>
    </submittedName>
</protein>
<evidence type="ECO:0000313" key="1">
    <source>
        <dbReference type="EMBL" id="EFE09391.1"/>
    </source>
</evidence>
<reference evidence="1 2" key="1">
    <citation type="submission" date="2010-02" db="EMBL/GenBank/DDBJ databases">
        <authorList>
            <person name="Weinstock G."/>
            <person name="Sodergren E."/>
            <person name="Clifton S."/>
            <person name="Fulton L."/>
            <person name="Fulton B."/>
            <person name="Courtney L."/>
            <person name="Fronick C."/>
            <person name="Harrison M."/>
            <person name="Strong C."/>
            <person name="Farmer C."/>
            <person name="Delahaunty K."/>
            <person name="Markovic C."/>
            <person name="Hall O."/>
            <person name="Minx P."/>
            <person name="Tomlinson C."/>
            <person name="Mitreva M."/>
            <person name="Nelson J."/>
            <person name="Hou S."/>
            <person name="Wollam A."/>
            <person name="Pepin K.H."/>
            <person name="Johnson M."/>
            <person name="Bhonagiri V."/>
            <person name="Zhang X."/>
            <person name="Suruliraj S."/>
            <person name="Warren W."/>
            <person name="Chinwalla A."/>
            <person name="Mardis E.R."/>
            <person name="Wilson R.K."/>
        </authorList>
    </citation>
    <scope>NUCLEOTIDE SEQUENCE [LARGE SCALE GENOMIC DNA]</scope>
    <source>
        <strain evidence="1 2">ATCC 29220</strain>
    </source>
</reference>
<sequence length="50" mass="5437">MNSLNHLKKQGSGDARPHAGFMFSIRWSQLMNVSASHFVGRHVCLSPAAG</sequence>
<dbReference type="Proteomes" id="UP000003880">
    <property type="component" value="Unassembled WGS sequence"/>
</dbReference>
<evidence type="ECO:0000313" key="2">
    <source>
        <dbReference type="Proteomes" id="UP000003880"/>
    </source>
</evidence>
<dbReference type="AlphaFoldDB" id="D4BB30"/>
<dbReference type="EMBL" id="ABWL02000006">
    <property type="protein sequence ID" value="EFE09391.1"/>
    <property type="molecule type" value="Genomic_DNA"/>
</dbReference>
<organism evidence="1 2">
    <name type="scientific">Citrobacter youngae ATCC 29220</name>
    <dbReference type="NCBI Taxonomy" id="500640"/>
    <lineage>
        <taxon>Bacteria</taxon>
        <taxon>Pseudomonadati</taxon>
        <taxon>Pseudomonadota</taxon>
        <taxon>Gammaproteobacteria</taxon>
        <taxon>Enterobacterales</taxon>
        <taxon>Enterobacteriaceae</taxon>
        <taxon>Citrobacter</taxon>
        <taxon>Citrobacter freundii complex</taxon>
    </lineage>
</organism>
<dbReference type="HOGENOM" id="CLU_3116119_0_0_6"/>
<comment type="caution">
    <text evidence="1">The sequence shown here is derived from an EMBL/GenBank/DDBJ whole genome shotgun (WGS) entry which is preliminary data.</text>
</comment>
<accession>D4BB30</accession>